<organism evidence="1 2">
    <name type="scientific">Blastomonas aquatica</name>
    <dbReference type="NCBI Taxonomy" id="1510276"/>
    <lineage>
        <taxon>Bacteria</taxon>
        <taxon>Pseudomonadati</taxon>
        <taxon>Pseudomonadota</taxon>
        <taxon>Alphaproteobacteria</taxon>
        <taxon>Sphingomonadales</taxon>
        <taxon>Sphingomonadaceae</taxon>
        <taxon>Blastomonas</taxon>
    </lineage>
</organism>
<name>A0ABQ1J0E4_9SPHN</name>
<proteinExistence type="predicted"/>
<comment type="caution">
    <text evidence="1">The sequence shown here is derived from an EMBL/GenBank/DDBJ whole genome shotgun (WGS) entry which is preliminary data.</text>
</comment>
<dbReference type="EMBL" id="BMGD01000002">
    <property type="protein sequence ID" value="GGB56843.1"/>
    <property type="molecule type" value="Genomic_DNA"/>
</dbReference>
<sequence length="124" mass="14289">MPDCTMNALIEIWCDRNFHLNPAAVHADRGHNRAGNQSKLRIILRQRLRCLQLKIFQWGIASPVDPPEIIMSQNNDREYCLKRAAAARELQGSTTDPVVAGVHAEFAVRYELQAQQRDQNRRRK</sequence>
<keyword evidence="2" id="KW-1185">Reference proteome</keyword>
<accession>A0ABQ1J0E4</accession>
<gene>
    <name evidence="1" type="ORF">GCM10010833_09470</name>
</gene>
<reference evidence="2" key="1">
    <citation type="journal article" date="2019" name="Int. J. Syst. Evol. Microbiol.">
        <title>The Global Catalogue of Microorganisms (GCM) 10K type strain sequencing project: providing services to taxonomists for standard genome sequencing and annotation.</title>
        <authorList>
            <consortium name="The Broad Institute Genomics Platform"/>
            <consortium name="The Broad Institute Genome Sequencing Center for Infectious Disease"/>
            <person name="Wu L."/>
            <person name="Ma J."/>
        </authorList>
    </citation>
    <scope>NUCLEOTIDE SEQUENCE [LARGE SCALE GENOMIC DNA]</scope>
    <source>
        <strain evidence="2">CGMCC 1.12851</strain>
    </source>
</reference>
<dbReference type="Proteomes" id="UP000614261">
    <property type="component" value="Unassembled WGS sequence"/>
</dbReference>
<evidence type="ECO:0000313" key="1">
    <source>
        <dbReference type="EMBL" id="GGB56843.1"/>
    </source>
</evidence>
<evidence type="ECO:0000313" key="2">
    <source>
        <dbReference type="Proteomes" id="UP000614261"/>
    </source>
</evidence>
<protein>
    <submittedName>
        <fullName evidence="1">Uncharacterized protein</fullName>
    </submittedName>
</protein>